<dbReference type="PANTHER" id="PTHR43434">
    <property type="entry name" value="PHOSPHOGLYCOLATE PHOSPHATASE"/>
    <property type="match status" value="1"/>
</dbReference>
<dbReference type="InterPro" id="IPR036412">
    <property type="entry name" value="HAD-like_sf"/>
</dbReference>
<sequence length="228" mass="25591">MEWILFDKDGTIIYFDRSWMKIGLQLVDDFMETYKDSIANIDESYAYLGIIDGEIQPGTIMASGALDEMIEAFCKIANQDVTSWAQQRSQTLVDNRVPENVLVEGISETLDTLKQRGYKLGIVTSDSKKGVEQFLEYTQFDHYFDIVISTEADAVEKPNPEVLNPLFYRYNVEPENVAIIGDTVNDIQTGINAKLGLKVAVLTGVGLKDSFDQADYIFETANSVVDIL</sequence>
<dbReference type="AlphaFoldDB" id="A0A0M2P211"/>
<dbReference type="NCBIfam" id="TIGR01549">
    <property type="entry name" value="HAD-SF-IA-v1"/>
    <property type="match status" value="1"/>
</dbReference>
<dbReference type="Proteomes" id="UP000034455">
    <property type="component" value="Unassembled WGS sequence"/>
</dbReference>
<dbReference type="GO" id="GO:0008967">
    <property type="term" value="F:phosphoglycolate phosphatase activity"/>
    <property type="evidence" value="ECO:0007669"/>
    <property type="project" value="TreeGrafter"/>
</dbReference>
<reference evidence="1 2" key="1">
    <citation type="submission" date="2015-03" db="EMBL/GenBank/DDBJ databases">
        <title>Genome Assembly of Staphylococcus cohnii subsp. cohnii strain G22B2.</title>
        <authorList>
            <person name="Nair G."/>
            <person name="Kaur G."/>
            <person name="Khatri I."/>
            <person name="Singh N.K."/>
            <person name="Sathyabama S."/>
            <person name="Maurya S.K."/>
            <person name="Subramanian S."/>
            <person name="Agrewala J.N."/>
            <person name="Mayilraj S."/>
        </authorList>
    </citation>
    <scope>NUCLEOTIDE SEQUENCE [LARGE SCALE GENOMIC DNA]</scope>
    <source>
        <strain evidence="1 2">G22B2</strain>
    </source>
</reference>
<proteinExistence type="predicted"/>
<dbReference type="SFLD" id="SFLDS00003">
    <property type="entry name" value="Haloacid_Dehalogenase"/>
    <property type="match status" value="1"/>
</dbReference>
<evidence type="ECO:0000313" key="1">
    <source>
        <dbReference type="EMBL" id="KKI64260.1"/>
    </source>
</evidence>
<dbReference type="PANTHER" id="PTHR43434:SF1">
    <property type="entry name" value="PHOSPHOGLYCOLATE PHOSPHATASE"/>
    <property type="match status" value="1"/>
</dbReference>
<accession>A0A0M2P211</accession>
<dbReference type="InterPro" id="IPR050155">
    <property type="entry name" value="HAD-like_hydrolase_sf"/>
</dbReference>
<gene>
    <name evidence="1" type="ORF">UF66_2599</name>
</gene>
<dbReference type="InterPro" id="IPR006439">
    <property type="entry name" value="HAD-SF_hydro_IA"/>
</dbReference>
<name>A0A0M2P211_STACC</name>
<dbReference type="EMBL" id="LAKJ01000009">
    <property type="protein sequence ID" value="KKI64260.1"/>
    <property type="molecule type" value="Genomic_DNA"/>
</dbReference>
<dbReference type="PRINTS" id="PR00413">
    <property type="entry name" value="HADHALOGNASE"/>
</dbReference>
<dbReference type="Gene3D" id="3.40.50.1000">
    <property type="entry name" value="HAD superfamily/HAD-like"/>
    <property type="match status" value="1"/>
</dbReference>
<dbReference type="PATRIC" id="fig|74704.6.peg.2711"/>
<dbReference type="InterPro" id="IPR023214">
    <property type="entry name" value="HAD_sf"/>
</dbReference>
<dbReference type="SFLD" id="SFLDG01129">
    <property type="entry name" value="C1.5:_HAD__Beta-PGM__Phosphata"/>
    <property type="match status" value="1"/>
</dbReference>
<dbReference type="GO" id="GO:0006281">
    <property type="term" value="P:DNA repair"/>
    <property type="evidence" value="ECO:0007669"/>
    <property type="project" value="TreeGrafter"/>
</dbReference>
<dbReference type="Pfam" id="PF13419">
    <property type="entry name" value="HAD_2"/>
    <property type="match status" value="1"/>
</dbReference>
<dbReference type="RefSeq" id="WP_046467691.1">
    <property type="nucleotide sequence ID" value="NZ_LAKJ01000009.1"/>
</dbReference>
<keyword evidence="1" id="KW-0378">Hydrolase</keyword>
<dbReference type="InterPro" id="IPR041492">
    <property type="entry name" value="HAD_2"/>
</dbReference>
<evidence type="ECO:0000313" key="2">
    <source>
        <dbReference type="Proteomes" id="UP000034455"/>
    </source>
</evidence>
<dbReference type="SUPFAM" id="SSF56784">
    <property type="entry name" value="HAD-like"/>
    <property type="match status" value="1"/>
</dbReference>
<protein>
    <submittedName>
        <fullName evidence="1">Hydrolase, haloacid dehalogenase-like family</fullName>
    </submittedName>
</protein>
<dbReference type="Gene3D" id="1.10.150.240">
    <property type="entry name" value="Putative phosphatase, domain 2"/>
    <property type="match status" value="1"/>
</dbReference>
<organism evidence="1 2">
    <name type="scientific">Staphylococcus cohnii subsp. cohnii</name>
    <dbReference type="NCBI Taxonomy" id="74704"/>
    <lineage>
        <taxon>Bacteria</taxon>
        <taxon>Bacillati</taxon>
        <taxon>Bacillota</taxon>
        <taxon>Bacilli</taxon>
        <taxon>Bacillales</taxon>
        <taxon>Staphylococcaceae</taxon>
        <taxon>Staphylococcus</taxon>
        <taxon>Staphylococcus cohnii species complex</taxon>
    </lineage>
</organism>
<dbReference type="InterPro" id="IPR023198">
    <property type="entry name" value="PGP-like_dom2"/>
</dbReference>
<dbReference type="GO" id="GO:0005829">
    <property type="term" value="C:cytosol"/>
    <property type="evidence" value="ECO:0007669"/>
    <property type="project" value="TreeGrafter"/>
</dbReference>
<comment type="caution">
    <text evidence="1">The sequence shown here is derived from an EMBL/GenBank/DDBJ whole genome shotgun (WGS) entry which is preliminary data.</text>
</comment>